<dbReference type="NCBIfam" id="TIGR01640">
    <property type="entry name" value="F_box_assoc_1"/>
    <property type="match status" value="1"/>
</dbReference>
<evidence type="ECO:0000313" key="2">
    <source>
        <dbReference type="Proteomes" id="UP000694864"/>
    </source>
</evidence>
<dbReference type="InterPro" id="IPR017451">
    <property type="entry name" value="F-box-assoc_interact_dom"/>
</dbReference>
<name>A0ABM0UU87_CAMSA</name>
<sequence length="469" mass="52667">MSSDTEEDLLDLCLGLSYSSSIPEQKQLEDDPIPNPNLGCTRQFFPQSPQQQIEIGETSWRSRTKKIAAVGDDDDIAKSYTLPHELEMAIAQWFPVKTLLRSLSVSKLWRSTILSKDFRDAYLTSSLTRPQHKQGLLFTFICRDNCFVFSAPAPDYYDDEASSSSFSSSSVVATYNMTHQSISRVTISPSVHGLICYGPASGLFIYNPSTRRSIVLPSINSEYKRLNHYIGFDPVDSCYKVLCVTMGRPQVGNNFALAEELGVLTIGYGEQSWRMLEDVPPHSPTCDEMCIDGVLFFGAFTGAHLNEPAIMSFDVRSEKFRLISGPDTTAGGNYFLTSSSSKLTSYKGKLAVLLFEDQVVRKVALWVLEDAVNEEWSYKTFDLPSLLGWTTDFELQLFSATNAGEVILAPLFVRASTYRVLFYDPNKDSFRKIEIEGITDREVSHKVDGWWYCRAVSVFPGQVDTLMFL</sequence>
<proteinExistence type="predicted"/>
<accession>A0ABM0UU87</accession>
<dbReference type="Pfam" id="PF08268">
    <property type="entry name" value="FBA_3"/>
    <property type="match status" value="1"/>
</dbReference>
<dbReference type="GeneID" id="104729225"/>
<reference evidence="3" key="2">
    <citation type="submission" date="2025-08" db="UniProtKB">
        <authorList>
            <consortium name="RefSeq"/>
        </authorList>
    </citation>
    <scope>IDENTIFICATION</scope>
    <source>
        <tissue evidence="3">Leaf</tissue>
    </source>
</reference>
<evidence type="ECO:0000259" key="1">
    <source>
        <dbReference type="Pfam" id="PF08268"/>
    </source>
</evidence>
<dbReference type="InterPro" id="IPR036047">
    <property type="entry name" value="F-box-like_dom_sf"/>
</dbReference>
<keyword evidence="2" id="KW-1185">Reference proteome</keyword>
<reference evidence="2" key="1">
    <citation type="journal article" date="2014" name="Nat. Commun.">
        <title>The emerging biofuel crop Camelina sativa retains a highly undifferentiated hexaploid genome structure.</title>
        <authorList>
            <person name="Kagale S."/>
            <person name="Koh C."/>
            <person name="Nixon J."/>
            <person name="Bollina V."/>
            <person name="Clarke W.E."/>
            <person name="Tuteja R."/>
            <person name="Spillane C."/>
            <person name="Robinson S.J."/>
            <person name="Links M.G."/>
            <person name="Clarke C."/>
            <person name="Higgins E.E."/>
            <person name="Huebert T."/>
            <person name="Sharpe A.G."/>
            <person name="Parkin I.A."/>
        </authorList>
    </citation>
    <scope>NUCLEOTIDE SEQUENCE [LARGE SCALE GENOMIC DNA]</scope>
    <source>
        <strain evidence="2">cv. DH55</strain>
    </source>
</reference>
<evidence type="ECO:0000313" key="3">
    <source>
        <dbReference type="RefSeq" id="XP_010446451.1"/>
    </source>
</evidence>
<gene>
    <name evidence="3" type="primary">LOC104729225</name>
</gene>
<feature type="domain" description="F-box associated beta-propeller type 3" evidence="1">
    <location>
        <begin position="136"/>
        <end position="446"/>
    </location>
</feature>
<dbReference type="Proteomes" id="UP000694864">
    <property type="component" value="Chromosome 12"/>
</dbReference>
<organism evidence="2 3">
    <name type="scientific">Camelina sativa</name>
    <name type="common">False flax</name>
    <name type="synonym">Myagrum sativum</name>
    <dbReference type="NCBI Taxonomy" id="90675"/>
    <lineage>
        <taxon>Eukaryota</taxon>
        <taxon>Viridiplantae</taxon>
        <taxon>Streptophyta</taxon>
        <taxon>Embryophyta</taxon>
        <taxon>Tracheophyta</taxon>
        <taxon>Spermatophyta</taxon>
        <taxon>Magnoliopsida</taxon>
        <taxon>eudicotyledons</taxon>
        <taxon>Gunneridae</taxon>
        <taxon>Pentapetalae</taxon>
        <taxon>rosids</taxon>
        <taxon>malvids</taxon>
        <taxon>Brassicales</taxon>
        <taxon>Brassicaceae</taxon>
        <taxon>Camelineae</taxon>
        <taxon>Camelina</taxon>
    </lineage>
</organism>
<dbReference type="InterPro" id="IPR013187">
    <property type="entry name" value="F-box-assoc_dom_typ3"/>
</dbReference>
<protein>
    <submittedName>
        <fullName evidence="3">F-box protein At4g38870</fullName>
    </submittedName>
</protein>
<dbReference type="SUPFAM" id="SSF81383">
    <property type="entry name" value="F-box domain"/>
    <property type="match status" value="1"/>
</dbReference>
<dbReference type="RefSeq" id="XP_010446451.1">
    <property type="nucleotide sequence ID" value="XM_010448149.2"/>
</dbReference>
<dbReference type="PANTHER" id="PTHR31111">
    <property type="entry name" value="BNAA05G37150D PROTEIN-RELATED"/>
    <property type="match status" value="1"/>
</dbReference>
<dbReference type="PANTHER" id="PTHR31111:SF106">
    <property type="entry name" value="F-BOX ASSOCIATED UBIQUITINATION EFFECTOR FAMILY PROTEIN"/>
    <property type="match status" value="1"/>
</dbReference>